<evidence type="ECO:0000313" key="1">
    <source>
        <dbReference type="EMBL" id="KYQ60046.1"/>
    </source>
</evidence>
<gene>
    <name evidence="1" type="ORF">ALC60_00869</name>
</gene>
<reference evidence="1 2" key="1">
    <citation type="submission" date="2015-09" db="EMBL/GenBank/DDBJ databases">
        <title>Trachymyrmex zeteki WGS genome.</title>
        <authorList>
            <person name="Nygaard S."/>
            <person name="Hu H."/>
            <person name="Boomsma J."/>
            <person name="Zhang G."/>
        </authorList>
    </citation>
    <scope>NUCLEOTIDE SEQUENCE [LARGE SCALE GENOMIC DNA]</scope>
    <source>
        <strain evidence="1">Tzet28-1</strain>
        <tissue evidence="1">Whole body</tissue>
    </source>
</reference>
<accession>A0A151XI13</accession>
<evidence type="ECO:0000313" key="2">
    <source>
        <dbReference type="Proteomes" id="UP000075809"/>
    </source>
</evidence>
<sequence>LGKMEQKRFTNLLPKSLFHGGAAKPKERSRLTKYTDIFQSVYEAHFQVDHALARVCKLPNFLSKKGFTVDSLSTMLLLVSRCSFSFFLATVVVTCSPHVHFISNGRETGKKTKERKNEEVKREYDLKRGIAAAPAAGSIKYCCGVTARGEASDGAITFVTENFQYHRPQLLTDRKLRRMVI</sequence>
<name>A0A151XI13_9HYME</name>
<feature type="non-terminal residue" evidence="1">
    <location>
        <position position="1"/>
    </location>
</feature>
<dbReference type="Proteomes" id="UP000075809">
    <property type="component" value="Unassembled WGS sequence"/>
</dbReference>
<proteinExistence type="predicted"/>
<organism evidence="1 2">
    <name type="scientific">Mycetomoellerius zeteki</name>
    <dbReference type="NCBI Taxonomy" id="64791"/>
    <lineage>
        <taxon>Eukaryota</taxon>
        <taxon>Metazoa</taxon>
        <taxon>Ecdysozoa</taxon>
        <taxon>Arthropoda</taxon>
        <taxon>Hexapoda</taxon>
        <taxon>Insecta</taxon>
        <taxon>Pterygota</taxon>
        <taxon>Neoptera</taxon>
        <taxon>Endopterygota</taxon>
        <taxon>Hymenoptera</taxon>
        <taxon>Apocrita</taxon>
        <taxon>Aculeata</taxon>
        <taxon>Formicoidea</taxon>
        <taxon>Formicidae</taxon>
        <taxon>Myrmicinae</taxon>
        <taxon>Mycetomoellerius</taxon>
    </lineage>
</organism>
<keyword evidence="2" id="KW-1185">Reference proteome</keyword>
<dbReference type="EMBL" id="KQ982093">
    <property type="protein sequence ID" value="KYQ60046.1"/>
    <property type="molecule type" value="Genomic_DNA"/>
</dbReference>
<protein>
    <submittedName>
        <fullName evidence="1">Uncharacterized protein</fullName>
    </submittedName>
</protein>
<dbReference type="AlphaFoldDB" id="A0A151XI13"/>